<name>A0A850EU74_9BACL</name>
<evidence type="ECO:0000313" key="1">
    <source>
        <dbReference type="EMBL" id="NUU63047.1"/>
    </source>
</evidence>
<comment type="caution">
    <text evidence="1">The sequence shown here is derived from an EMBL/GenBank/DDBJ whole genome shotgun (WGS) entry which is preliminary data.</text>
</comment>
<dbReference type="RefSeq" id="WP_175373477.1">
    <property type="nucleotide sequence ID" value="NZ_JABWCS010000217.1"/>
</dbReference>
<gene>
    <name evidence="1" type="ORF">HPT30_22095</name>
</gene>
<dbReference type="EMBL" id="JABWCS010000217">
    <property type="protein sequence ID" value="NUU63047.1"/>
    <property type="molecule type" value="Genomic_DNA"/>
</dbReference>
<dbReference type="Proteomes" id="UP000564806">
    <property type="component" value="Unassembled WGS sequence"/>
</dbReference>
<proteinExistence type="predicted"/>
<protein>
    <submittedName>
        <fullName evidence="1">Uncharacterized protein</fullName>
    </submittedName>
</protein>
<dbReference type="AlphaFoldDB" id="A0A850EU74"/>
<accession>A0A850EU74</accession>
<sequence length="342" mass="39882">MITLIEKERRAVAANIQERIDEHLGRFPYARYPAELLEEWCKIFCNPASVLPETIKKALGWHFGGWQRQSLPSAFSRTIAAILKAWPEFLPIAPSEPQEIFRFWQGQLQDWSTGFSAAAFLLHLQRPNDFELVDRHRMEAMRELLQEINHSENEASLGLEFTDLEDYTSFFRSIINKLPYKDDSRVKLDRFLKAYGNRHAYKQVSPDFRTTEPSIRTFTWDGITSQRFKLEQIVGRANCDVLFACFLLSLEAQRNSATEFTVGEVVDMLPVGTAGICNEASFNYALISLFSQQRQRDFWVFDKPEISRAFTEQANQSTRDMRFYQLHTGERLQINQRYILQP</sequence>
<keyword evidence="2" id="KW-1185">Reference proteome</keyword>
<organism evidence="1 2">
    <name type="scientific">Paenibacillus agri</name>
    <dbReference type="NCBI Taxonomy" id="2744309"/>
    <lineage>
        <taxon>Bacteria</taxon>
        <taxon>Bacillati</taxon>
        <taxon>Bacillota</taxon>
        <taxon>Bacilli</taxon>
        <taxon>Bacillales</taxon>
        <taxon>Paenibacillaceae</taxon>
        <taxon>Paenibacillus</taxon>
    </lineage>
</organism>
<evidence type="ECO:0000313" key="2">
    <source>
        <dbReference type="Proteomes" id="UP000564806"/>
    </source>
</evidence>
<reference evidence="1" key="1">
    <citation type="submission" date="2020-06" db="EMBL/GenBank/DDBJ databases">
        <title>Paenibacillus sp. nov., isolated from soil.</title>
        <authorList>
            <person name="Seo Y.L."/>
        </authorList>
    </citation>
    <scope>NUCLEOTIDE SEQUENCE [LARGE SCALE GENOMIC DNA]</scope>
    <source>
        <strain evidence="1">JW14</strain>
    </source>
</reference>